<feature type="transmembrane region" description="Helical" evidence="1">
    <location>
        <begin position="12"/>
        <end position="35"/>
    </location>
</feature>
<feature type="transmembrane region" description="Helical" evidence="1">
    <location>
        <begin position="108"/>
        <end position="133"/>
    </location>
</feature>
<reference evidence="2" key="1">
    <citation type="submission" date="2020-10" db="EMBL/GenBank/DDBJ databases">
        <authorList>
            <person name="Castelo-Branco R."/>
            <person name="Eusebio N."/>
            <person name="Adriana R."/>
            <person name="Vieira A."/>
            <person name="Brugerolle De Fraissinette N."/>
            <person name="Rezende De Castro R."/>
            <person name="Schneider M.P."/>
            <person name="Vasconcelos V."/>
            <person name="Leao P.N."/>
        </authorList>
    </citation>
    <scope>NUCLEOTIDE SEQUENCE</scope>
    <source>
        <strain evidence="2">LEGE 11479</strain>
    </source>
</reference>
<gene>
    <name evidence="2" type="ORF">IQ260_15355</name>
</gene>
<evidence type="ECO:0008006" key="4">
    <source>
        <dbReference type="Google" id="ProtNLM"/>
    </source>
</evidence>
<comment type="caution">
    <text evidence="2">The sequence shown here is derived from an EMBL/GenBank/DDBJ whole genome shotgun (WGS) entry which is preliminary data.</text>
</comment>
<evidence type="ECO:0000256" key="1">
    <source>
        <dbReference type="SAM" id="Phobius"/>
    </source>
</evidence>
<dbReference type="Proteomes" id="UP000615026">
    <property type="component" value="Unassembled WGS sequence"/>
</dbReference>
<organism evidence="2 3">
    <name type="scientific">Leptolyngbya cf. ectocarpi LEGE 11479</name>
    <dbReference type="NCBI Taxonomy" id="1828722"/>
    <lineage>
        <taxon>Bacteria</taxon>
        <taxon>Bacillati</taxon>
        <taxon>Cyanobacteriota</taxon>
        <taxon>Cyanophyceae</taxon>
        <taxon>Leptolyngbyales</taxon>
        <taxon>Leptolyngbyaceae</taxon>
        <taxon>Leptolyngbya group</taxon>
        <taxon>Leptolyngbya</taxon>
    </lineage>
</organism>
<keyword evidence="1" id="KW-0472">Membrane</keyword>
<evidence type="ECO:0000313" key="2">
    <source>
        <dbReference type="EMBL" id="MBE9068027.1"/>
    </source>
</evidence>
<feature type="transmembrane region" description="Helical" evidence="1">
    <location>
        <begin position="66"/>
        <end position="88"/>
    </location>
</feature>
<protein>
    <recommendedName>
        <fullName evidence="4">DUF2127 domain-containing protein</fullName>
    </recommendedName>
</protein>
<dbReference type="RefSeq" id="WP_193993980.1">
    <property type="nucleotide sequence ID" value="NZ_JADEXP010000136.1"/>
</dbReference>
<proteinExistence type="predicted"/>
<keyword evidence="3" id="KW-1185">Reference proteome</keyword>
<sequence>MQQPMQRPIGVTILAVLTGLGGLLLAFIGISAFFLRPLIDRLLLEPDVAELFEQVPPEAIDLFPKVLGGIFLVMALVNFAIAVGLWALQAWAWYLTLVFQGLGILSNLGGLLFLSPVSLASIAFSGFYIYYFLQKPVQSAFGIRNAF</sequence>
<evidence type="ECO:0000313" key="3">
    <source>
        <dbReference type="Proteomes" id="UP000615026"/>
    </source>
</evidence>
<keyword evidence="1" id="KW-1133">Transmembrane helix</keyword>
<dbReference type="EMBL" id="JADEXP010000136">
    <property type="protein sequence ID" value="MBE9068027.1"/>
    <property type="molecule type" value="Genomic_DNA"/>
</dbReference>
<dbReference type="AlphaFoldDB" id="A0A928ZV32"/>
<accession>A0A928ZV32</accession>
<keyword evidence="1" id="KW-0812">Transmembrane</keyword>
<name>A0A928ZV32_LEPEC</name>